<dbReference type="AlphaFoldDB" id="A0A9P5SJF0"/>
<dbReference type="Gene3D" id="3.80.10.10">
    <property type="entry name" value="Ribonuclease Inhibitor"/>
    <property type="match status" value="1"/>
</dbReference>
<dbReference type="InterPro" id="IPR032675">
    <property type="entry name" value="LRR_dom_sf"/>
</dbReference>
<gene>
    <name evidence="1" type="ORF">BG006_005865</name>
</gene>
<comment type="caution">
    <text evidence="1">The sequence shown here is derived from an EMBL/GenBank/DDBJ whole genome shotgun (WGS) entry which is preliminary data.</text>
</comment>
<dbReference type="EMBL" id="JAAAUY010000335">
    <property type="protein sequence ID" value="KAF9331272.1"/>
    <property type="molecule type" value="Genomic_DNA"/>
</dbReference>
<reference evidence="1" key="1">
    <citation type="journal article" date="2020" name="Fungal Divers.">
        <title>Resolving the Mortierellaceae phylogeny through synthesis of multi-gene phylogenetics and phylogenomics.</title>
        <authorList>
            <person name="Vandepol N."/>
            <person name="Liber J."/>
            <person name="Desiro A."/>
            <person name="Na H."/>
            <person name="Kennedy M."/>
            <person name="Barry K."/>
            <person name="Grigoriev I.V."/>
            <person name="Miller A.N."/>
            <person name="O'Donnell K."/>
            <person name="Stajich J.E."/>
            <person name="Bonito G."/>
        </authorList>
    </citation>
    <scope>NUCLEOTIDE SEQUENCE</scope>
    <source>
        <strain evidence="1">NVP1</strain>
    </source>
</reference>
<organism evidence="1 2">
    <name type="scientific">Podila minutissima</name>
    <dbReference type="NCBI Taxonomy" id="64525"/>
    <lineage>
        <taxon>Eukaryota</taxon>
        <taxon>Fungi</taxon>
        <taxon>Fungi incertae sedis</taxon>
        <taxon>Mucoromycota</taxon>
        <taxon>Mortierellomycotina</taxon>
        <taxon>Mortierellomycetes</taxon>
        <taxon>Mortierellales</taxon>
        <taxon>Mortierellaceae</taxon>
        <taxon>Podila</taxon>
    </lineage>
</organism>
<evidence type="ECO:0008006" key="3">
    <source>
        <dbReference type="Google" id="ProtNLM"/>
    </source>
</evidence>
<protein>
    <recommendedName>
        <fullName evidence="3">F-box domain-containing protein</fullName>
    </recommendedName>
</protein>
<name>A0A9P5SJF0_9FUNG</name>
<keyword evidence="2" id="KW-1185">Reference proteome</keyword>
<sequence length="569" mass="64769">MKLLSFRNRISVSPRGTKLSSKPYSGPQSPLDIPEILEKILLLLDERTIRNTTRFVCKLWFVVSRRLALWEVAWDDNRDPFADLESVLRDPLAVALRQLRLYGKSNYIEYLDTILPSLWALTSLSLTFVNKFEINPLLESCPNLQRLRLEGYNHPSELTEIQLSESKGRLLKLAAPTLTGLKLIRLVTRLGPLTLGNTPADTEHTNQLTQFFSSLDTTLLPHLHTLHLSPKTNGLSQRHSCILALIKPGVSRITEWGFCIDDASPFLFARLQTVGNVITTLDLTHGITPTNNDLVRLRLHAFLCNAPSLLHLKAPRVHIAPLDLLLFRESVTAEEPAVDDATTKIWACTRLQTLEIGLYHHLDTASSNDEDEARQARIVFGFLSRVLPQLRVLELNMSSTNLQLNTGFCLLARMARLEQVRVVLMGSVFYWSKKPDLRWMADPRKVGRCMRAKWGWQQGQVTARWKDAVETEVEVVKTRRAHLRVFWNLGDNTTLREDAQWETQGLLTDVKQVLDEIKDGGLKKTGPWPNLCNFRIYVARSVERGMEEMIQAVRPGIDMSSDYEQLAPF</sequence>
<dbReference type="Proteomes" id="UP000696485">
    <property type="component" value="Unassembled WGS sequence"/>
</dbReference>
<evidence type="ECO:0000313" key="1">
    <source>
        <dbReference type="EMBL" id="KAF9331272.1"/>
    </source>
</evidence>
<accession>A0A9P5SJF0</accession>
<proteinExistence type="predicted"/>
<evidence type="ECO:0000313" key="2">
    <source>
        <dbReference type="Proteomes" id="UP000696485"/>
    </source>
</evidence>